<protein>
    <submittedName>
        <fullName evidence="2">Uncharacterized protein</fullName>
    </submittedName>
</protein>
<evidence type="ECO:0000256" key="1">
    <source>
        <dbReference type="SAM" id="MobiDB-lite"/>
    </source>
</evidence>
<keyword evidence="3" id="KW-1185">Reference proteome</keyword>
<sequence>MQRAPHRHFPDEEALAEDFPLWVAQTAVVYTWEGLTFPKLPSAYTISSDDEILGLNEEHLPRTRPLLAPNAGVSPTGLGVTGSNDGNESVSPSWNRTPSWTIICLSPQPALWQYDIGYLTHPIVNDHLNISRSTTIPFSYHQWPKLKFQHDAKLCAADMFPVSYATLRAVNVRYPVGVLARYMVGVRARLWGLVHDDIQQDSQAWSQLANNLLPQSQVFGTWGSMGPQPQSHVWLPIDTSPPGWGTGSGWGESSDRDSIGWGTGWETGGGWGESSDRASDDNNPWTGWVVGSDGRWVDPELTM</sequence>
<comment type="caution">
    <text evidence="2">The sequence shown here is derived from an EMBL/GenBank/DDBJ whole genome shotgun (WGS) entry which is preliminary data.</text>
</comment>
<dbReference type="EMBL" id="JARJCM010000095">
    <property type="protein sequence ID" value="KAJ7029951.1"/>
    <property type="molecule type" value="Genomic_DNA"/>
</dbReference>
<gene>
    <name evidence="2" type="ORF">C8F04DRAFT_1187126</name>
</gene>
<reference evidence="2" key="1">
    <citation type="submission" date="2023-03" db="EMBL/GenBank/DDBJ databases">
        <title>Massive genome expansion in bonnet fungi (Mycena s.s.) driven by repeated elements and novel gene families across ecological guilds.</title>
        <authorList>
            <consortium name="Lawrence Berkeley National Laboratory"/>
            <person name="Harder C.B."/>
            <person name="Miyauchi S."/>
            <person name="Viragh M."/>
            <person name="Kuo A."/>
            <person name="Thoen E."/>
            <person name="Andreopoulos B."/>
            <person name="Lu D."/>
            <person name="Skrede I."/>
            <person name="Drula E."/>
            <person name="Henrissat B."/>
            <person name="Morin E."/>
            <person name="Kohler A."/>
            <person name="Barry K."/>
            <person name="LaButti K."/>
            <person name="Morin E."/>
            <person name="Salamov A."/>
            <person name="Lipzen A."/>
            <person name="Mereny Z."/>
            <person name="Hegedus B."/>
            <person name="Baldrian P."/>
            <person name="Stursova M."/>
            <person name="Weitz H."/>
            <person name="Taylor A."/>
            <person name="Grigoriev I.V."/>
            <person name="Nagy L.G."/>
            <person name="Martin F."/>
            <person name="Kauserud H."/>
        </authorList>
    </citation>
    <scope>NUCLEOTIDE SEQUENCE</scope>
    <source>
        <strain evidence="2">CBHHK200</strain>
    </source>
</reference>
<accession>A0AAD6SN18</accession>
<organism evidence="2 3">
    <name type="scientific">Mycena alexandri</name>
    <dbReference type="NCBI Taxonomy" id="1745969"/>
    <lineage>
        <taxon>Eukaryota</taxon>
        <taxon>Fungi</taxon>
        <taxon>Dikarya</taxon>
        <taxon>Basidiomycota</taxon>
        <taxon>Agaricomycotina</taxon>
        <taxon>Agaricomycetes</taxon>
        <taxon>Agaricomycetidae</taxon>
        <taxon>Agaricales</taxon>
        <taxon>Marasmiineae</taxon>
        <taxon>Mycenaceae</taxon>
        <taxon>Mycena</taxon>
    </lineage>
</organism>
<dbReference type="AlphaFoldDB" id="A0AAD6SN18"/>
<dbReference type="Proteomes" id="UP001218188">
    <property type="component" value="Unassembled WGS sequence"/>
</dbReference>
<name>A0AAD6SN18_9AGAR</name>
<evidence type="ECO:0000313" key="2">
    <source>
        <dbReference type="EMBL" id="KAJ7029951.1"/>
    </source>
</evidence>
<feature type="region of interest" description="Disordered" evidence="1">
    <location>
        <begin position="266"/>
        <end position="303"/>
    </location>
</feature>
<evidence type="ECO:0000313" key="3">
    <source>
        <dbReference type="Proteomes" id="UP001218188"/>
    </source>
</evidence>
<proteinExistence type="predicted"/>